<proteinExistence type="predicted"/>
<accession>A0A800MSU3</accession>
<comment type="caution">
    <text evidence="1">The sequence shown here is derived from an EMBL/GenBank/DDBJ whole genome shotgun (WGS) entry which is preliminary data.</text>
</comment>
<dbReference type="AlphaFoldDB" id="A0A800MSU3"/>
<name>A0A800MSU3_CYTFI</name>
<dbReference type="EMBL" id="VDEM01000079">
    <property type="protein sequence ID" value="KAF0821853.1"/>
    <property type="molecule type" value="Genomic_DNA"/>
</dbReference>
<sequence>MHFINFYGLCQIMIPDYMLLHPDFKSKRTFLRLQIRENKKIS</sequence>
<dbReference type="Proteomes" id="UP000465778">
    <property type="component" value="Unassembled WGS sequence"/>
</dbReference>
<gene>
    <name evidence="1" type="ORF">KIS1582_4383</name>
</gene>
<organism evidence="1 2">
    <name type="scientific">Cytobacillus firmus</name>
    <name type="common">Bacillus firmus</name>
    <dbReference type="NCBI Taxonomy" id="1399"/>
    <lineage>
        <taxon>Bacteria</taxon>
        <taxon>Bacillati</taxon>
        <taxon>Bacillota</taxon>
        <taxon>Bacilli</taxon>
        <taxon>Bacillales</taxon>
        <taxon>Bacillaceae</taxon>
        <taxon>Cytobacillus</taxon>
    </lineage>
</organism>
<reference evidence="1 2" key="1">
    <citation type="journal article" date="2020" name="G3 (Bethesda)">
        <title>Whole Genome Sequencing and Comparative Genomics of Two Nematicidal Bacillus Strains Reveals a Wide Range of Possible Virulence Factors.</title>
        <authorList>
            <person name="Susic N."/>
            <person name="Janezic S."/>
            <person name="Rupnik M."/>
            <person name="Geric Stare B."/>
        </authorList>
    </citation>
    <scope>NUCLEOTIDE SEQUENCE [LARGE SCALE GENOMIC DNA]</scope>
    <source>
        <strain evidence="1 2">I-1582</strain>
    </source>
</reference>
<protein>
    <submittedName>
        <fullName evidence="1">Uncharacterized protein</fullName>
    </submittedName>
</protein>
<evidence type="ECO:0000313" key="1">
    <source>
        <dbReference type="EMBL" id="KAF0821853.1"/>
    </source>
</evidence>
<evidence type="ECO:0000313" key="2">
    <source>
        <dbReference type="Proteomes" id="UP000465778"/>
    </source>
</evidence>